<dbReference type="OrthoDB" id="9811718at2"/>
<evidence type="ECO:0000256" key="3">
    <source>
        <dbReference type="ARBA" id="ARBA00022989"/>
    </source>
</evidence>
<feature type="transmembrane region" description="Helical" evidence="5">
    <location>
        <begin position="172"/>
        <end position="192"/>
    </location>
</feature>
<comment type="function">
    <text evidence="5">NDH-1 shuttles electrons from NADH, via FMN and iron-sulfur (Fe-S) centers, to quinones in the respiratory chain. The immediate electron acceptor for the enzyme in this species is believed to be a menaquinone. Couples the redox reaction to proton translocation (for every two electrons transferred, four hydrogen ions are translocated across the cytoplasmic membrane), and thus conserves the redox energy in a proton gradient.</text>
</comment>
<keyword evidence="3 5" id="KW-1133">Transmembrane helix</keyword>
<dbReference type="EMBL" id="CP041692">
    <property type="protein sequence ID" value="QDP98337.1"/>
    <property type="molecule type" value="Genomic_DNA"/>
</dbReference>
<dbReference type="AlphaFoldDB" id="A0A516Q4G1"/>
<comment type="subunit">
    <text evidence="5">NDH-1 is composed of 14 different subunits. Subunits NuoA, H, J, K, L, M, N constitute the membrane sector of the complex.</text>
</comment>
<comment type="catalytic activity">
    <reaction evidence="5">
        <text>a quinone + NADH + 5 H(+)(in) = a quinol + NAD(+) + 4 H(+)(out)</text>
        <dbReference type="Rhea" id="RHEA:57888"/>
        <dbReference type="ChEBI" id="CHEBI:15378"/>
        <dbReference type="ChEBI" id="CHEBI:24646"/>
        <dbReference type="ChEBI" id="CHEBI:57540"/>
        <dbReference type="ChEBI" id="CHEBI:57945"/>
        <dbReference type="ChEBI" id="CHEBI:132124"/>
    </reaction>
</comment>
<evidence type="ECO:0000256" key="4">
    <source>
        <dbReference type="ARBA" id="ARBA00023136"/>
    </source>
</evidence>
<feature type="transmembrane region" description="Helical" evidence="5">
    <location>
        <begin position="459"/>
        <end position="481"/>
    </location>
</feature>
<gene>
    <name evidence="5 8" type="primary">nuoN</name>
    <name evidence="8" type="ORF">FOE78_22675</name>
</gene>
<keyword evidence="5" id="KW-1003">Cell membrane</keyword>
<dbReference type="PANTHER" id="PTHR22773">
    <property type="entry name" value="NADH DEHYDROGENASE"/>
    <property type="match status" value="1"/>
</dbReference>
<dbReference type="Proteomes" id="UP000319263">
    <property type="component" value="Chromosome"/>
</dbReference>
<feature type="transmembrane region" description="Helical" evidence="5">
    <location>
        <begin position="25"/>
        <end position="42"/>
    </location>
</feature>
<feature type="transmembrane region" description="Helical" evidence="5">
    <location>
        <begin position="316"/>
        <end position="335"/>
    </location>
</feature>
<dbReference type="KEGG" id="mik:FOE78_22675"/>
<dbReference type="GO" id="GO:0005886">
    <property type="term" value="C:plasma membrane"/>
    <property type="evidence" value="ECO:0007669"/>
    <property type="project" value="UniProtKB-SubCell"/>
</dbReference>
<feature type="transmembrane region" description="Helical" evidence="5">
    <location>
        <begin position="149"/>
        <end position="166"/>
    </location>
</feature>
<organism evidence="8 9">
    <name type="scientific">Microlunatus elymi</name>
    <dbReference type="NCBI Taxonomy" id="2596828"/>
    <lineage>
        <taxon>Bacteria</taxon>
        <taxon>Bacillati</taxon>
        <taxon>Actinomycetota</taxon>
        <taxon>Actinomycetes</taxon>
        <taxon>Propionibacteriales</taxon>
        <taxon>Propionibacteriaceae</taxon>
        <taxon>Microlunatus</taxon>
    </lineage>
</organism>
<comment type="similarity">
    <text evidence="5">Belongs to the complex I subunit 2 family.</text>
</comment>
<dbReference type="GO" id="GO:0048038">
    <property type="term" value="F:quinone binding"/>
    <property type="evidence" value="ECO:0007669"/>
    <property type="project" value="UniProtKB-KW"/>
</dbReference>
<feature type="transmembrane region" description="Helical" evidence="5">
    <location>
        <begin position="94"/>
        <end position="112"/>
    </location>
</feature>
<proteinExistence type="inferred from homology"/>
<evidence type="ECO:0000256" key="2">
    <source>
        <dbReference type="ARBA" id="ARBA00022692"/>
    </source>
</evidence>
<protein>
    <recommendedName>
        <fullName evidence="5">NADH-quinone oxidoreductase subunit N</fullName>
        <ecNumber evidence="5">7.1.1.-</ecNumber>
    </recommendedName>
    <alternativeName>
        <fullName evidence="5">NADH dehydrogenase I subunit N</fullName>
    </alternativeName>
    <alternativeName>
        <fullName evidence="5">NDH-1 subunit N</fullName>
    </alternativeName>
</protein>
<evidence type="ECO:0000256" key="5">
    <source>
        <dbReference type="HAMAP-Rule" id="MF_00445"/>
    </source>
</evidence>
<feature type="transmembrane region" description="Helical" evidence="5">
    <location>
        <begin position="380"/>
        <end position="400"/>
    </location>
</feature>
<evidence type="ECO:0000256" key="6">
    <source>
        <dbReference type="RuleBase" id="RU000320"/>
    </source>
</evidence>
<dbReference type="GO" id="GO:0050136">
    <property type="term" value="F:NADH dehydrogenase (quinone) (non-electrogenic) activity"/>
    <property type="evidence" value="ECO:0007669"/>
    <property type="project" value="UniProtKB-UniRule"/>
</dbReference>
<evidence type="ECO:0000256" key="1">
    <source>
        <dbReference type="ARBA" id="ARBA00004127"/>
    </source>
</evidence>
<dbReference type="GO" id="GO:0008137">
    <property type="term" value="F:NADH dehydrogenase (ubiquinone) activity"/>
    <property type="evidence" value="ECO:0007669"/>
    <property type="project" value="InterPro"/>
</dbReference>
<evidence type="ECO:0000259" key="7">
    <source>
        <dbReference type="Pfam" id="PF00361"/>
    </source>
</evidence>
<evidence type="ECO:0000313" key="9">
    <source>
        <dbReference type="Proteomes" id="UP000319263"/>
    </source>
</evidence>
<feature type="domain" description="NADH:quinone oxidoreductase/Mrp antiporter transmembrane" evidence="7">
    <location>
        <begin position="166"/>
        <end position="471"/>
    </location>
</feature>
<dbReference type="NCBIfam" id="NF004441">
    <property type="entry name" value="PRK05777.1-4"/>
    <property type="match status" value="1"/>
</dbReference>
<feature type="transmembrane region" description="Helical" evidence="5">
    <location>
        <begin position="54"/>
        <end position="74"/>
    </location>
</feature>
<dbReference type="GO" id="GO:0012505">
    <property type="term" value="C:endomembrane system"/>
    <property type="evidence" value="ECO:0007669"/>
    <property type="project" value="UniProtKB-SubCell"/>
</dbReference>
<feature type="transmembrane region" description="Helical" evidence="5">
    <location>
        <begin position="204"/>
        <end position="226"/>
    </location>
</feature>
<keyword evidence="8" id="KW-0560">Oxidoreductase</keyword>
<feature type="transmembrane region" description="Helical" evidence="5">
    <location>
        <begin position="502"/>
        <end position="521"/>
    </location>
</feature>
<dbReference type="NCBIfam" id="TIGR01770">
    <property type="entry name" value="NDH_I_N"/>
    <property type="match status" value="1"/>
</dbReference>
<keyword evidence="5" id="KW-0874">Quinone</keyword>
<keyword evidence="9" id="KW-1185">Reference proteome</keyword>
<keyword evidence="5" id="KW-1278">Translocase</keyword>
<comment type="subcellular location">
    <subcellularLocation>
        <location evidence="5">Cell membrane</location>
        <topology evidence="5">Multi-pass membrane protein</topology>
    </subcellularLocation>
    <subcellularLocation>
        <location evidence="1">Endomembrane system</location>
        <topology evidence="1">Multi-pass membrane protein</topology>
    </subcellularLocation>
    <subcellularLocation>
        <location evidence="6">Membrane</location>
        <topology evidence="6">Multi-pass membrane protein</topology>
    </subcellularLocation>
</comment>
<feature type="transmembrane region" description="Helical" evidence="5">
    <location>
        <begin position="420"/>
        <end position="439"/>
    </location>
</feature>
<keyword evidence="4 5" id="KW-0472">Membrane</keyword>
<dbReference type="HAMAP" id="MF_00445">
    <property type="entry name" value="NDH1_NuoN_1"/>
    <property type="match status" value="1"/>
</dbReference>
<keyword evidence="5" id="KW-0813">Transport</keyword>
<keyword evidence="2 5" id="KW-0812">Transmembrane</keyword>
<dbReference type="RefSeq" id="WP_143988276.1">
    <property type="nucleotide sequence ID" value="NZ_CP041692.1"/>
</dbReference>
<feature type="transmembrane region" description="Helical" evidence="5">
    <location>
        <begin position="342"/>
        <end position="360"/>
    </location>
</feature>
<sequence>MTVLQLPVLQLPALQIPAPKIEYGLLMPFIVVFAAACVGVLVEALAPRAMRHSLQLLVTFLGIILALFFTILNWASGTTAITALGALAIDGPTYFLWTVLLVFGGISFLVFAERRLEGNASAFTAQAATVPGTAGEAEAIANRQEHTEVYPLAMFALTGMLIFPAANDLVMMFVGLEVLSLPLYLLCGLARRRRLLSQESAMKYFLLGALSSAIFVYGIAMLYGYAGSFDLGQIATSLQTSSQHDGLLLAGMVMVGVGLLFKLGAVPFHSWTPDVYVGAPTPVTGFMATCTKIAAVGALMRVFYVALGGMRWDWQPFLIIVALATMLVGAVLGITQNDVKRMLAYSSIAHAGFILVAVVGASQVGNGKPAMSLSSVSSALFYLVAYSVATLGAFAILTMVRGRGGESASLSSWAGLGRRAPVTAAVFSLFLLSFAGIPLTGGFIGKWSVFAAAWAGHQYWLVAAAVVISLIAAVIYLRVIVVMFFTEPKPGDQVAEVVRPSWTTLTAIGFGVVVTVVLGIYPGPILDLAANAGEFLR</sequence>
<dbReference type="EC" id="7.1.1.-" evidence="5"/>
<dbReference type="Pfam" id="PF00361">
    <property type="entry name" value="Proton_antipo_M"/>
    <property type="match status" value="1"/>
</dbReference>
<dbReference type="InterPro" id="IPR001750">
    <property type="entry name" value="ND/Mrp_TM"/>
</dbReference>
<name>A0A516Q4G1_9ACTN</name>
<feature type="transmembrane region" description="Helical" evidence="5">
    <location>
        <begin position="246"/>
        <end position="271"/>
    </location>
</feature>
<keyword evidence="5" id="KW-0520">NAD</keyword>
<reference evidence="8 9" key="1">
    <citation type="submission" date="2019-07" db="EMBL/GenBank/DDBJ databases">
        <title>Microlunatus dokdonensis sp. nov. isolated from the rhizospheric soil of the wild plant Elymus tsukushiensis.</title>
        <authorList>
            <person name="Ghim S.-Y."/>
            <person name="Hwang Y.-J."/>
            <person name="Son J.-S."/>
            <person name="Shin J.-H."/>
        </authorList>
    </citation>
    <scope>NUCLEOTIDE SEQUENCE [LARGE SCALE GENOMIC DNA]</scope>
    <source>
        <strain evidence="8 9">KUDC0627</strain>
    </source>
</reference>
<evidence type="ECO:0000313" key="8">
    <source>
        <dbReference type="EMBL" id="QDP98337.1"/>
    </source>
</evidence>
<dbReference type="InterPro" id="IPR010096">
    <property type="entry name" value="NADH-Q_OxRdtase_suN/2"/>
</dbReference>
<dbReference type="GO" id="GO:0042773">
    <property type="term" value="P:ATP synthesis coupled electron transport"/>
    <property type="evidence" value="ECO:0007669"/>
    <property type="project" value="InterPro"/>
</dbReference>
<feature type="transmembrane region" description="Helical" evidence="5">
    <location>
        <begin position="283"/>
        <end position="304"/>
    </location>
</feature>
<accession>A0A516Q4G1</accession>